<dbReference type="Gene3D" id="1.10.1200.10">
    <property type="entry name" value="ACP-like"/>
    <property type="match status" value="1"/>
</dbReference>
<dbReference type="InterPro" id="IPR042099">
    <property type="entry name" value="ANL_N_sf"/>
</dbReference>
<reference evidence="6" key="1">
    <citation type="submission" date="2018-05" db="EMBL/GenBank/DDBJ databases">
        <authorList>
            <person name="Li X."/>
        </authorList>
    </citation>
    <scope>NUCLEOTIDE SEQUENCE [LARGE SCALE GENOMIC DNA]</scope>
    <source>
        <strain evidence="6">YIM 73061</strain>
    </source>
</reference>
<evidence type="ECO:0000313" key="5">
    <source>
        <dbReference type="EMBL" id="RAK57196.1"/>
    </source>
</evidence>
<dbReference type="Gene3D" id="3.40.50.12780">
    <property type="entry name" value="N-terminal domain of ligase-like"/>
    <property type="match status" value="1"/>
</dbReference>
<dbReference type="PRINTS" id="PR00154">
    <property type="entry name" value="AMPBINDING"/>
</dbReference>
<proteinExistence type="predicted"/>
<dbReference type="FunFam" id="3.40.50.980:FF:000001">
    <property type="entry name" value="Non-ribosomal peptide synthetase"/>
    <property type="match status" value="1"/>
</dbReference>
<dbReference type="FunFam" id="3.30.300.30:FF:000010">
    <property type="entry name" value="Enterobactin synthetase component F"/>
    <property type="match status" value="1"/>
</dbReference>
<dbReference type="EMBL" id="QFYR01000001">
    <property type="protein sequence ID" value="RAK57196.1"/>
    <property type="molecule type" value="Genomic_DNA"/>
</dbReference>
<evidence type="ECO:0000256" key="3">
    <source>
        <dbReference type="SAM" id="MobiDB-lite"/>
    </source>
</evidence>
<dbReference type="SUPFAM" id="SSF47336">
    <property type="entry name" value="ACP-like"/>
    <property type="match status" value="1"/>
</dbReference>
<dbReference type="InterPro" id="IPR036736">
    <property type="entry name" value="ACP-like_sf"/>
</dbReference>
<evidence type="ECO:0000259" key="4">
    <source>
        <dbReference type="PROSITE" id="PS50075"/>
    </source>
</evidence>
<feature type="compositionally biased region" description="Basic and acidic residues" evidence="3">
    <location>
        <begin position="65"/>
        <end position="74"/>
    </location>
</feature>
<dbReference type="PANTHER" id="PTHR45527">
    <property type="entry name" value="NONRIBOSOMAL PEPTIDE SYNTHETASE"/>
    <property type="match status" value="1"/>
</dbReference>
<dbReference type="Pfam" id="PF13193">
    <property type="entry name" value="AMP-binding_C"/>
    <property type="match status" value="1"/>
</dbReference>
<dbReference type="InterPro" id="IPR020802">
    <property type="entry name" value="TesA-like"/>
</dbReference>
<dbReference type="InterPro" id="IPR001031">
    <property type="entry name" value="Thioesterase"/>
</dbReference>
<feature type="region of interest" description="Disordered" evidence="3">
    <location>
        <begin position="1"/>
        <end position="74"/>
    </location>
</feature>
<keyword evidence="1" id="KW-0596">Phosphopantetheine</keyword>
<accession>A0A328AU30</accession>
<dbReference type="Pfam" id="PF00975">
    <property type="entry name" value="Thioesterase"/>
    <property type="match status" value="1"/>
</dbReference>
<name>A0A328AU30_9CAUL</name>
<dbReference type="GO" id="GO:0047527">
    <property type="term" value="F:2,3-dihydroxybenzoate-serine ligase activity"/>
    <property type="evidence" value="ECO:0007669"/>
    <property type="project" value="TreeGrafter"/>
</dbReference>
<evidence type="ECO:0000256" key="1">
    <source>
        <dbReference type="ARBA" id="ARBA00022450"/>
    </source>
</evidence>
<dbReference type="PROSITE" id="PS50075">
    <property type="entry name" value="CARRIER"/>
    <property type="match status" value="1"/>
</dbReference>
<keyword evidence="2" id="KW-0597">Phosphoprotein</keyword>
<dbReference type="SMART" id="SM00824">
    <property type="entry name" value="PKS_TE"/>
    <property type="match status" value="1"/>
</dbReference>
<dbReference type="InterPro" id="IPR020806">
    <property type="entry name" value="PKS_PP-bd"/>
</dbReference>
<dbReference type="InterPro" id="IPR010071">
    <property type="entry name" value="AA_adenyl_dom"/>
</dbReference>
<dbReference type="Pfam" id="PF00550">
    <property type="entry name" value="PP-binding"/>
    <property type="match status" value="1"/>
</dbReference>
<dbReference type="InterPro" id="IPR000873">
    <property type="entry name" value="AMP-dep_synth/lig_dom"/>
</dbReference>
<dbReference type="SUPFAM" id="SSF53474">
    <property type="entry name" value="alpha/beta-Hydrolases"/>
    <property type="match status" value="1"/>
</dbReference>
<dbReference type="Gene3D" id="3.30.300.30">
    <property type="match status" value="1"/>
</dbReference>
<dbReference type="PROSITE" id="PS00455">
    <property type="entry name" value="AMP_BINDING"/>
    <property type="match status" value="1"/>
</dbReference>
<dbReference type="GO" id="GO:0005829">
    <property type="term" value="C:cytosol"/>
    <property type="evidence" value="ECO:0007669"/>
    <property type="project" value="TreeGrafter"/>
</dbReference>
<dbReference type="SUPFAM" id="SSF56801">
    <property type="entry name" value="Acetyl-CoA synthetase-like"/>
    <property type="match status" value="1"/>
</dbReference>
<dbReference type="NCBIfam" id="TIGR01733">
    <property type="entry name" value="AA-adenyl-dom"/>
    <property type="match status" value="1"/>
</dbReference>
<dbReference type="InterPro" id="IPR020459">
    <property type="entry name" value="AMP-binding"/>
</dbReference>
<dbReference type="GO" id="GO:0009239">
    <property type="term" value="P:enterobactin biosynthetic process"/>
    <property type="evidence" value="ECO:0007669"/>
    <property type="project" value="TreeGrafter"/>
</dbReference>
<dbReference type="Pfam" id="PF00501">
    <property type="entry name" value="AMP-binding"/>
    <property type="match status" value="1"/>
</dbReference>
<dbReference type="GO" id="GO:0043041">
    <property type="term" value="P:amino acid activation for nonribosomal peptide biosynthetic process"/>
    <property type="evidence" value="ECO:0007669"/>
    <property type="project" value="TreeGrafter"/>
</dbReference>
<dbReference type="GO" id="GO:0031177">
    <property type="term" value="F:phosphopantetheine binding"/>
    <property type="evidence" value="ECO:0007669"/>
    <property type="project" value="InterPro"/>
</dbReference>
<dbReference type="InterPro" id="IPR009081">
    <property type="entry name" value="PP-bd_ACP"/>
</dbReference>
<dbReference type="Proteomes" id="UP000249725">
    <property type="component" value="Unassembled WGS sequence"/>
</dbReference>
<dbReference type="InterPro" id="IPR020845">
    <property type="entry name" value="AMP-binding_CS"/>
</dbReference>
<dbReference type="InterPro" id="IPR025110">
    <property type="entry name" value="AMP-bd_C"/>
</dbReference>
<sequence>MPVRAPRHPAEPDPPDSLRCLGREARGRSFDPGGHGASARSAGRSWERQARSSRRRRRVPQAERAAWRAHDREDPARAEAVLRPASADDRPILSELPRTWTLERRLPAAAVAGDQPGDPQHHRLRCAVHAGPSGVRRRLRRHFRRGRRRADRGGGPGQEVCDRPRRLPANGGLGRGGSPSVSLDLLAVEQPASDSAGVRLDVLFSQQARRTPRALAVLHRGTQLSYADLEAQADGIAKQLAAMGAGPGVLVGVCMRRTPRMLAGLLGVLKSGAAYLPLDPAYPDERLAFMLDDSAAALLLTDCALDRRLDFQGGVLDLSADVPQVRGPGMVRGVAGPSDLAYVIYTSGSTGRPKGVMLGHTAAGLVDWARKTFTRGEMARMAATTSICFDPSILEIFAPLCTGAAVVLKESALEPFTPDEQPTMLDGVPSAVAELCRAGALPDSVRVVNVGGEPLKAALVREIYARTRVEAVYNHYGPTEATTCATVALARRDQVDDPPIGRAIAGAKLHLLDAAGQPVKAGETGEIHIGGPSLAIGYLNQPELTAARFVQSRWGRLYRTGDLGRWTAASDLEFLGRIDDQVKIRGFRVEIGEVESALVRLPQVTDAAVLARPDAQGRTQLVAYLQSERPWSVAEVRAALKAWLPDHMLPARLVVLDAFPLTLSGKVDRNALPAPQEPGGAAPVNVESRIEEAIAEVFKDVLGRAQVERDDSFFDLGGDSLSGVTAALRLEEILGYELPSALLHQAPSPRELAQALEQCPVHRPQHLSVLQAGGDGAPLFCLADLFARPFSYLSLSRRLAADRPVLGLSPGPLEGAFATSGSIPDLTAAFLAELRRVQPAGPYLLAGYSAGGVLAFDLAGALEREGEVVSLVLLDSSMRSSRPSAGQLVRWAMRQGLDLMHPAAFRARYERMGGLREKLARALAQRETSPLPEWIPEGQGAVAARLMAACATYRPGTFRGRTLLLKSTDRDRIDALLDHDGLLGWGGALKGPVTTEWVSGDHHAFMREPRVSEAAAHIEAFLAGHG</sequence>
<feature type="region of interest" description="Disordered" evidence="3">
    <location>
        <begin position="144"/>
        <end position="176"/>
    </location>
</feature>
<evidence type="ECO:0000256" key="2">
    <source>
        <dbReference type="ARBA" id="ARBA00022553"/>
    </source>
</evidence>
<protein>
    <recommendedName>
        <fullName evidence="4">Carrier domain-containing protein</fullName>
    </recommendedName>
</protein>
<keyword evidence="6" id="KW-1185">Reference proteome</keyword>
<dbReference type="PANTHER" id="PTHR45527:SF1">
    <property type="entry name" value="FATTY ACID SYNTHASE"/>
    <property type="match status" value="1"/>
</dbReference>
<dbReference type="GO" id="GO:0009366">
    <property type="term" value="C:enterobactin synthetase complex"/>
    <property type="evidence" value="ECO:0007669"/>
    <property type="project" value="TreeGrafter"/>
</dbReference>
<dbReference type="InterPro" id="IPR029058">
    <property type="entry name" value="AB_hydrolase_fold"/>
</dbReference>
<comment type="caution">
    <text evidence="5">The sequence shown here is derived from an EMBL/GenBank/DDBJ whole genome shotgun (WGS) entry which is preliminary data.</text>
</comment>
<feature type="domain" description="Carrier" evidence="4">
    <location>
        <begin position="685"/>
        <end position="760"/>
    </location>
</feature>
<organism evidence="5 6">
    <name type="scientific">Phenylobacterium deserti</name>
    <dbReference type="NCBI Taxonomy" id="1914756"/>
    <lineage>
        <taxon>Bacteria</taxon>
        <taxon>Pseudomonadati</taxon>
        <taxon>Pseudomonadota</taxon>
        <taxon>Alphaproteobacteria</taxon>
        <taxon>Caulobacterales</taxon>
        <taxon>Caulobacteraceae</taxon>
        <taxon>Phenylobacterium</taxon>
    </lineage>
</organism>
<evidence type="ECO:0000313" key="6">
    <source>
        <dbReference type="Proteomes" id="UP000249725"/>
    </source>
</evidence>
<dbReference type="SMART" id="SM00823">
    <property type="entry name" value="PKS_PP"/>
    <property type="match status" value="1"/>
</dbReference>
<gene>
    <name evidence="5" type="ORF">DJ018_04385</name>
</gene>
<dbReference type="AlphaFoldDB" id="A0A328AU30"/>
<dbReference type="InterPro" id="IPR045851">
    <property type="entry name" value="AMP-bd_C_sf"/>
</dbReference>
<dbReference type="CDD" id="cd05930">
    <property type="entry name" value="A_NRPS"/>
    <property type="match status" value="1"/>
</dbReference>
<dbReference type="Gene3D" id="3.40.50.1820">
    <property type="entry name" value="alpha/beta hydrolase"/>
    <property type="match status" value="1"/>
</dbReference>